<comment type="caution">
    <text evidence="7">The sequence shown here is derived from an EMBL/GenBank/DDBJ whole genome shotgun (WGS) entry which is preliminary data.</text>
</comment>
<dbReference type="InterPro" id="IPR004017">
    <property type="entry name" value="Cys_rich_dom"/>
</dbReference>
<gene>
    <name evidence="7" type="ORF">LCGC14_3105560</name>
</gene>
<reference evidence="7" key="1">
    <citation type="journal article" date="2015" name="Nature">
        <title>Complex archaea that bridge the gap between prokaryotes and eukaryotes.</title>
        <authorList>
            <person name="Spang A."/>
            <person name="Saw J.H."/>
            <person name="Jorgensen S.L."/>
            <person name="Zaremba-Niedzwiedzka K."/>
            <person name="Martijn J."/>
            <person name="Lind A.E."/>
            <person name="van Eijk R."/>
            <person name="Schleper C."/>
            <person name="Guy L."/>
            <person name="Ettema T.J."/>
        </authorList>
    </citation>
    <scope>NUCLEOTIDE SEQUENCE</scope>
</reference>
<dbReference type="PANTHER" id="PTHR43255">
    <property type="entry name" value="IRON-SULFUR-BINDING OXIDOREDUCTASE FADF-RELATED-RELATED"/>
    <property type="match status" value="1"/>
</dbReference>
<evidence type="ECO:0000256" key="3">
    <source>
        <dbReference type="ARBA" id="ARBA00023002"/>
    </source>
</evidence>
<evidence type="ECO:0000256" key="5">
    <source>
        <dbReference type="ARBA" id="ARBA00023014"/>
    </source>
</evidence>
<dbReference type="GO" id="GO:0051539">
    <property type="term" value="F:4 iron, 4 sulfur cluster binding"/>
    <property type="evidence" value="ECO:0007669"/>
    <property type="project" value="UniProtKB-KW"/>
</dbReference>
<dbReference type="GO" id="GO:0046872">
    <property type="term" value="F:metal ion binding"/>
    <property type="evidence" value="ECO:0007669"/>
    <property type="project" value="UniProtKB-KW"/>
</dbReference>
<dbReference type="Pfam" id="PF02754">
    <property type="entry name" value="CCG"/>
    <property type="match status" value="1"/>
</dbReference>
<keyword evidence="2" id="KW-0479">Metal-binding</keyword>
<accession>A0A0F8WVF1</accession>
<keyword evidence="3" id="KW-0560">Oxidoreductase</keyword>
<feature type="domain" description="Cysteine-rich" evidence="6">
    <location>
        <begin position="9"/>
        <end position="95"/>
    </location>
</feature>
<evidence type="ECO:0000256" key="4">
    <source>
        <dbReference type="ARBA" id="ARBA00023004"/>
    </source>
</evidence>
<evidence type="ECO:0000256" key="1">
    <source>
        <dbReference type="ARBA" id="ARBA00022485"/>
    </source>
</evidence>
<sequence length="124" mass="13737">GFKQVKGIVTYQDPCRLGRFEEIYEEPRRVISQIPGLELIEMEGNRSNSLCCGTSGWTNCDNCSKQIQKKRLNQAKSTGANTLITGCPKCQIHLKCALSSLDMELEIKDITSLAGEALIEGSRK</sequence>
<dbReference type="EMBL" id="LAZR01067047">
    <property type="protein sequence ID" value="KKK52375.1"/>
    <property type="molecule type" value="Genomic_DNA"/>
</dbReference>
<keyword evidence="5" id="KW-0411">Iron-sulfur</keyword>
<protein>
    <recommendedName>
        <fullName evidence="6">Cysteine-rich domain-containing protein</fullName>
    </recommendedName>
</protein>
<dbReference type="AlphaFoldDB" id="A0A0F8WVF1"/>
<keyword evidence="4" id="KW-0408">Iron</keyword>
<dbReference type="GO" id="GO:0016491">
    <property type="term" value="F:oxidoreductase activity"/>
    <property type="evidence" value="ECO:0007669"/>
    <property type="project" value="UniProtKB-KW"/>
</dbReference>
<feature type="non-terminal residue" evidence="7">
    <location>
        <position position="1"/>
    </location>
</feature>
<keyword evidence="1" id="KW-0004">4Fe-4S</keyword>
<dbReference type="GO" id="GO:0005886">
    <property type="term" value="C:plasma membrane"/>
    <property type="evidence" value="ECO:0007669"/>
    <property type="project" value="TreeGrafter"/>
</dbReference>
<organism evidence="7">
    <name type="scientific">marine sediment metagenome</name>
    <dbReference type="NCBI Taxonomy" id="412755"/>
    <lineage>
        <taxon>unclassified sequences</taxon>
        <taxon>metagenomes</taxon>
        <taxon>ecological metagenomes</taxon>
    </lineage>
</organism>
<evidence type="ECO:0000313" key="7">
    <source>
        <dbReference type="EMBL" id="KKK52375.1"/>
    </source>
</evidence>
<proteinExistence type="predicted"/>
<name>A0A0F8WVF1_9ZZZZ</name>
<dbReference type="InterPro" id="IPR051460">
    <property type="entry name" value="HdrC_iron-sulfur_subunit"/>
</dbReference>
<dbReference type="PANTHER" id="PTHR43255:SF1">
    <property type="entry name" value="IRON-SULFUR-BINDING OXIDOREDUCTASE FADF-RELATED"/>
    <property type="match status" value="1"/>
</dbReference>
<evidence type="ECO:0000256" key="2">
    <source>
        <dbReference type="ARBA" id="ARBA00022723"/>
    </source>
</evidence>
<evidence type="ECO:0000259" key="6">
    <source>
        <dbReference type="Pfam" id="PF02754"/>
    </source>
</evidence>